<sequence length="218" mass="23537">MTPKLTTPLLYITTILLLLTSFILTTYTLTTYLHQATHLTTLVAKVHIHNHPILITTSYHIFATICTVAAYTTSLFHLWRSSSTTTNSTKSTRLSWIYKALTILGLVFLTTSVIAYTIILATGEVTFGDSVGPRVTVYLDENEGEADVVYKGDGVAVAGCVVGWVGWGVSIVSCVMMLLGGKGMGLGKRVDGERGEGVEKKVDVEVESEVGSFGGRQV</sequence>
<dbReference type="AlphaFoldDB" id="A0A395GKR9"/>
<reference evidence="2 3" key="1">
    <citation type="submission" date="2018-02" db="EMBL/GenBank/DDBJ databases">
        <title>The genomes of Aspergillus section Nigri reveals drivers in fungal speciation.</title>
        <authorList>
            <consortium name="DOE Joint Genome Institute"/>
            <person name="Vesth T.C."/>
            <person name="Nybo J."/>
            <person name="Theobald S."/>
            <person name="Brandl J."/>
            <person name="Frisvad J.C."/>
            <person name="Nielsen K.F."/>
            <person name="Lyhne E.K."/>
            <person name="Kogle M.E."/>
            <person name="Kuo A."/>
            <person name="Riley R."/>
            <person name="Clum A."/>
            <person name="Nolan M."/>
            <person name="Lipzen A."/>
            <person name="Salamov A."/>
            <person name="Henrissat B."/>
            <person name="Wiebenga A."/>
            <person name="De vries R.P."/>
            <person name="Grigoriev I.V."/>
            <person name="Mortensen U.H."/>
            <person name="Andersen M.R."/>
            <person name="Baker S.E."/>
        </authorList>
    </citation>
    <scope>NUCLEOTIDE SEQUENCE [LARGE SCALE GENOMIC DNA]</scope>
    <source>
        <strain evidence="2 3">CBS 121593</strain>
    </source>
</reference>
<name>A0A395GKR9_9EURO</name>
<feature type="transmembrane region" description="Helical" evidence="1">
    <location>
        <begin position="53"/>
        <end position="79"/>
    </location>
</feature>
<feature type="transmembrane region" description="Helical" evidence="1">
    <location>
        <begin position="100"/>
        <end position="121"/>
    </location>
</feature>
<dbReference type="OrthoDB" id="3596006at2759"/>
<feature type="transmembrane region" description="Helical" evidence="1">
    <location>
        <begin position="155"/>
        <end position="179"/>
    </location>
</feature>
<evidence type="ECO:0000256" key="1">
    <source>
        <dbReference type="SAM" id="Phobius"/>
    </source>
</evidence>
<keyword evidence="3" id="KW-1185">Reference proteome</keyword>
<dbReference type="VEuPathDB" id="FungiDB:BO80DRAFT_505673"/>
<accession>A0A395GKR9</accession>
<protein>
    <recommendedName>
        <fullName evidence="4">MARVEL domain-containing protein</fullName>
    </recommendedName>
</protein>
<dbReference type="EMBL" id="KZ824480">
    <property type="protein sequence ID" value="RAK96100.1"/>
    <property type="molecule type" value="Genomic_DNA"/>
</dbReference>
<dbReference type="RefSeq" id="XP_025570428.1">
    <property type="nucleotide sequence ID" value="XM_025724504.1"/>
</dbReference>
<organism evidence="2 3">
    <name type="scientific">Aspergillus ibericus CBS 121593</name>
    <dbReference type="NCBI Taxonomy" id="1448316"/>
    <lineage>
        <taxon>Eukaryota</taxon>
        <taxon>Fungi</taxon>
        <taxon>Dikarya</taxon>
        <taxon>Ascomycota</taxon>
        <taxon>Pezizomycotina</taxon>
        <taxon>Eurotiomycetes</taxon>
        <taxon>Eurotiomycetidae</taxon>
        <taxon>Eurotiales</taxon>
        <taxon>Aspergillaceae</taxon>
        <taxon>Aspergillus</taxon>
        <taxon>Aspergillus subgen. Circumdati</taxon>
    </lineage>
</organism>
<gene>
    <name evidence="2" type="ORF">BO80DRAFT_505673</name>
</gene>
<keyword evidence="1" id="KW-0812">Transmembrane</keyword>
<proteinExistence type="predicted"/>
<evidence type="ECO:0008006" key="4">
    <source>
        <dbReference type="Google" id="ProtNLM"/>
    </source>
</evidence>
<evidence type="ECO:0000313" key="3">
    <source>
        <dbReference type="Proteomes" id="UP000249402"/>
    </source>
</evidence>
<evidence type="ECO:0000313" key="2">
    <source>
        <dbReference type="EMBL" id="RAK96100.1"/>
    </source>
</evidence>
<keyword evidence="1" id="KW-1133">Transmembrane helix</keyword>
<keyword evidence="1" id="KW-0472">Membrane</keyword>
<dbReference type="Proteomes" id="UP000249402">
    <property type="component" value="Unassembled WGS sequence"/>
</dbReference>
<dbReference type="GeneID" id="37229369"/>
<feature type="transmembrane region" description="Helical" evidence="1">
    <location>
        <begin position="9"/>
        <end position="33"/>
    </location>
</feature>